<proteinExistence type="predicted"/>
<evidence type="ECO:0000313" key="2">
    <source>
        <dbReference type="EnsemblPlants" id="PNT78161"/>
    </source>
</evidence>
<gene>
    <name evidence="1" type="ORF">BRADI_1g74586v3</name>
</gene>
<reference evidence="2" key="3">
    <citation type="submission" date="2018-08" db="UniProtKB">
        <authorList>
            <consortium name="EnsemblPlants"/>
        </authorList>
    </citation>
    <scope>IDENTIFICATION</scope>
    <source>
        <strain evidence="2">cv. Bd21</strain>
    </source>
</reference>
<evidence type="ECO:0000313" key="3">
    <source>
        <dbReference type="Proteomes" id="UP000008810"/>
    </source>
</evidence>
<organism evidence="1">
    <name type="scientific">Brachypodium distachyon</name>
    <name type="common">Purple false brome</name>
    <name type="synonym">Trachynia distachya</name>
    <dbReference type="NCBI Taxonomy" id="15368"/>
    <lineage>
        <taxon>Eukaryota</taxon>
        <taxon>Viridiplantae</taxon>
        <taxon>Streptophyta</taxon>
        <taxon>Embryophyta</taxon>
        <taxon>Tracheophyta</taxon>
        <taxon>Spermatophyta</taxon>
        <taxon>Magnoliopsida</taxon>
        <taxon>Liliopsida</taxon>
        <taxon>Poales</taxon>
        <taxon>Poaceae</taxon>
        <taxon>BOP clade</taxon>
        <taxon>Pooideae</taxon>
        <taxon>Stipodae</taxon>
        <taxon>Brachypodieae</taxon>
        <taxon>Brachypodium</taxon>
    </lineage>
</organism>
<dbReference type="AlphaFoldDB" id="A0A2K2DV51"/>
<reference evidence="1" key="2">
    <citation type="submission" date="2017-06" db="EMBL/GenBank/DDBJ databases">
        <title>WGS assembly of Brachypodium distachyon.</title>
        <authorList>
            <consortium name="The International Brachypodium Initiative"/>
            <person name="Lucas S."/>
            <person name="Harmon-Smith M."/>
            <person name="Lail K."/>
            <person name="Tice H."/>
            <person name="Grimwood J."/>
            <person name="Bruce D."/>
            <person name="Barry K."/>
            <person name="Shu S."/>
            <person name="Lindquist E."/>
            <person name="Wang M."/>
            <person name="Pitluck S."/>
            <person name="Vogel J.P."/>
            <person name="Garvin D.F."/>
            <person name="Mockler T.C."/>
            <person name="Schmutz J."/>
            <person name="Rokhsar D."/>
            <person name="Bevan M.W."/>
        </authorList>
    </citation>
    <scope>NUCLEOTIDE SEQUENCE</scope>
    <source>
        <strain evidence="1">Bd21</strain>
    </source>
</reference>
<dbReference type="EnsemblPlants" id="PNT78161">
    <property type="protein sequence ID" value="PNT78161"/>
    <property type="gene ID" value="BRADI_1g74586v3"/>
</dbReference>
<reference evidence="1 2" key="1">
    <citation type="journal article" date="2010" name="Nature">
        <title>Genome sequencing and analysis of the model grass Brachypodium distachyon.</title>
        <authorList>
            <consortium name="International Brachypodium Initiative"/>
        </authorList>
    </citation>
    <scope>NUCLEOTIDE SEQUENCE [LARGE SCALE GENOMIC DNA]</scope>
    <source>
        <strain evidence="1 2">Bd21</strain>
    </source>
</reference>
<accession>A0A2K2DV51</accession>
<name>A0A2K2DV51_BRADI</name>
<sequence length="74" mass="8323">MLKATMVWCKPRTNKTKRAALKFQIARLASMICIRWVIPSLGFNRYSWLLKTGGGKNLAVVLRFISASGSSFCK</sequence>
<dbReference type="Gramene" id="PNT78161">
    <property type="protein sequence ID" value="PNT78161"/>
    <property type="gene ID" value="BRADI_1g74586v3"/>
</dbReference>
<dbReference type="EMBL" id="CM000880">
    <property type="protein sequence ID" value="PNT78161.1"/>
    <property type="molecule type" value="Genomic_DNA"/>
</dbReference>
<evidence type="ECO:0000313" key="1">
    <source>
        <dbReference type="EMBL" id="PNT78161.1"/>
    </source>
</evidence>
<keyword evidence="3" id="KW-1185">Reference proteome</keyword>
<dbReference type="InParanoid" id="A0A2K2DV51"/>
<dbReference type="Proteomes" id="UP000008810">
    <property type="component" value="Chromosome 1"/>
</dbReference>
<protein>
    <submittedName>
        <fullName evidence="1 2">Uncharacterized protein</fullName>
    </submittedName>
</protein>